<dbReference type="PANTHER" id="PTHR12391">
    <property type="entry name" value="ARP2/3 COMPLEX 21 KD SUBUNIT"/>
    <property type="match status" value="1"/>
</dbReference>
<dbReference type="PIRSF" id="PIRSF016315">
    <property type="entry name" value="ARP2/3_P21-Arc"/>
    <property type="match status" value="1"/>
</dbReference>
<dbReference type="InterPro" id="IPR007204">
    <property type="entry name" value="ARPC3"/>
</dbReference>
<evidence type="ECO:0000256" key="6">
    <source>
        <dbReference type="PIRNR" id="PIRNR016315"/>
    </source>
</evidence>
<dbReference type="Proteomes" id="UP000324800">
    <property type="component" value="Unassembled WGS sequence"/>
</dbReference>
<reference evidence="7 8" key="1">
    <citation type="submission" date="2019-03" db="EMBL/GenBank/DDBJ databases">
        <title>Single cell metagenomics reveals metabolic interactions within the superorganism composed of flagellate Streblomastix strix and complex community of Bacteroidetes bacteria on its surface.</title>
        <authorList>
            <person name="Treitli S.C."/>
            <person name="Kolisko M."/>
            <person name="Husnik F."/>
            <person name="Keeling P."/>
            <person name="Hampl V."/>
        </authorList>
    </citation>
    <scope>NUCLEOTIDE SEQUENCE [LARGE SCALE GENOMIC DNA]</scope>
    <source>
        <strain evidence="7">ST1C</strain>
    </source>
</reference>
<evidence type="ECO:0000256" key="2">
    <source>
        <dbReference type="ARBA" id="ARBA00010856"/>
    </source>
</evidence>
<sequence length="175" mass="19937">MPYHSSFNKSDARVLGGLPLLPFKTNARGPAPKPIGNEETDIVDEAIKYFRANVLFKNFELNGPADKLLAYLTLFITQCLQKVERAQTKAEGTRVLGQYILQNQEFADVGTLKFCLGGLVTQPTNVNEKDTINTYMKQIREETVVRLLEKIYDKGTLNKWWLGFSKRKFLNKVFS</sequence>
<comment type="caution">
    <text evidence="7">The sequence shown here is derived from an EMBL/GenBank/DDBJ whole genome shotgun (WGS) entry which is preliminary data.</text>
</comment>
<dbReference type="GO" id="GO:0030833">
    <property type="term" value="P:regulation of actin filament polymerization"/>
    <property type="evidence" value="ECO:0007669"/>
    <property type="project" value="InterPro"/>
</dbReference>
<keyword evidence="4 6" id="KW-0009">Actin-binding</keyword>
<comment type="function">
    <text evidence="6">Functions as component of the Arp2/3 complex which is involved in regulation of actin polymerization and together with an activating nucleation-promoting factor (NPF) mediates the formation of branched actin networks.</text>
</comment>
<dbReference type="Pfam" id="PF04062">
    <property type="entry name" value="P21-Arc"/>
    <property type="match status" value="1"/>
</dbReference>
<keyword evidence="5 6" id="KW-0206">Cytoskeleton</keyword>
<protein>
    <recommendedName>
        <fullName evidence="6">Actin-related protein 2/3 complex subunit 3</fullName>
    </recommendedName>
</protein>
<dbReference type="InterPro" id="IPR036753">
    <property type="entry name" value="ARPC3_sf"/>
</dbReference>
<evidence type="ECO:0000256" key="5">
    <source>
        <dbReference type="ARBA" id="ARBA00023212"/>
    </source>
</evidence>
<dbReference type="Gene3D" id="1.10.1760.10">
    <property type="entry name" value="Actin-related protein 2/3 complex subunit 3"/>
    <property type="match status" value="1"/>
</dbReference>
<proteinExistence type="inferred from homology"/>
<dbReference type="GO" id="GO:0003779">
    <property type="term" value="F:actin binding"/>
    <property type="evidence" value="ECO:0007669"/>
    <property type="project" value="UniProtKB-KW"/>
</dbReference>
<evidence type="ECO:0000256" key="1">
    <source>
        <dbReference type="ARBA" id="ARBA00004245"/>
    </source>
</evidence>
<dbReference type="SUPFAM" id="SSF69060">
    <property type="entry name" value="Arp2/3 complex 21 kDa subunit ARPC3"/>
    <property type="match status" value="1"/>
</dbReference>
<keyword evidence="3 6" id="KW-0963">Cytoplasm</keyword>
<dbReference type="GO" id="GO:0005885">
    <property type="term" value="C:Arp2/3 protein complex"/>
    <property type="evidence" value="ECO:0007669"/>
    <property type="project" value="UniProtKB-UniRule"/>
</dbReference>
<evidence type="ECO:0000313" key="8">
    <source>
        <dbReference type="Proteomes" id="UP000324800"/>
    </source>
</evidence>
<dbReference type="OrthoDB" id="200404at2759"/>
<dbReference type="GO" id="GO:0034314">
    <property type="term" value="P:Arp2/3 complex-mediated actin nucleation"/>
    <property type="evidence" value="ECO:0007669"/>
    <property type="project" value="UniProtKB-UniRule"/>
</dbReference>
<comment type="subcellular location">
    <subcellularLocation>
        <location evidence="1 6">Cytoplasm</location>
        <location evidence="1 6">Cytoskeleton</location>
    </subcellularLocation>
</comment>
<name>A0A5J4W0P0_9EUKA</name>
<gene>
    <name evidence="7" type="ORF">EZS28_016027</name>
</gene>
<comment type="subunit">
    <text evidence="6">Component of the Arp2/3 complex.</text>
</comment>
<evidence type="ECO:0000313" key="7">
    <source>
        <dbReference type="EMBL" id="KAA6388447.1"/>
    </source>
</evidence>
<organism evidence="7 8">
    <name type="scientific">Streblomastix strix</name>
    <dbReference type="NCBI Taxonomy" id="222440"/>
    <lineage>
        <taxon>Eukaryota</taxon>
        <taxon>Metamonada</taxon>
        <taxon>Preaxostyla</taxon>
        <taxon>Oxymonadida</taxon>
        <taxon>Streblomastigidae</taxon>
        <taxon>Streblomastix</taxon>
    </lineage>
</organism>
<dbReference type="EMBL" id="SNRW01003979">
    <property type="protein sequence ID" value="KAA6388447.1"/>
    <property type="molecule type" value="Genomic_DNA"/>
</dbReference>
<dbReference type="AlphaFoldDB" id="A0A5J4W0P0"/>
<evidence type="ECO:0000256" key="4">
    <source>
        <dbReference type="ARBA" id="ARBA00023203"/>
    </source>
</evidence>
<accession>A0A5J4W0P0</accession>
<comment type="similarity">
    <text evidence="2 6">Belongs to the ARPC3 family.</text>
</comment>
<evidence type="ECO:0000256" key="3">
    <source>
        <dbReference type="ARBA" id="ARBA00022490"/>
    </source>
</evidence>